<comment type="caution">
    <text evidence="2">The sequence shown here is derived from an EMBL/GenBank/DDBJ whole genome shotgun (WGS) entry which is preliminary data.</text>
</comment>
<evidence type="ECO:0000259" key="1">
    <source>
        <dbReference type="Pfam" id="PF12728"/>
    </source>
</evidence>
<keyword evidence="3" id="KW-1185">Reference proteome</keyword>
<name>A0ABX2TYK5_CLOLD</name>
<dbReference type="EMBL" id="LITS01000001">
    <property type="protein sequence ID" value="OAA89420.1"/>
    <property type="molecule type" value="Genomic_DNA"/>
</dbReference>
<dbReference type="InterPro" id="IPR009061">
    <property type="entry name" value="DNA-bd_dom_put_sf"/>
</dbReference>
<evidence type="ECO:0000313" key="2">
    <source>
        <dbReference type="EMBL" id="OAA89420.1"/>
    </source>
</evidence>
<dbReference type="Gene3D" id="1.10.1660.10">
    <property type="match status" value="1"/>
</dbReference>
<dbReference type="Proteomes" id="UP000077020">
    <property type="component" value="Unassembled WGS sequence"/>
</dbReference>
<dbReference type="InterPro" id="IPR041657">
    <property type="entry name" value="HTH_17"/>
</dbReference>
<organism evidence="2 3">
    <name type="scientific">Clostridium ljungdahlii (strain ATCC 55383 / DSM 13528 / PETC)</name>
    <dbReference type="NCBI Taxonomy" id="748727"/>
    <lineage>
        <taxon>Bacteria</taxon>
        <taxon>Bacillati</taxon>
        <taxon>Bacillota</taxon>
        <taxon>Clostridia</taxon>
        <taxon>Eubacteriales</taxon>
        <taxon>Clostridiaceae</taxon>
        <taxon>Clostridium</taxon>
    </lineage>
</organism>
<reference evidence="2 3" key="1">
    <citation type="journal article" date="2016" name="Biotechnol. Bioeng.">
        <title>Traits of selected Clostridium strains for syngas fermentation to ethanol.</title>
        <authorList>
            <person name="Martin M.E."/>
            <person name="Richter H."/>
            <person name="Saha S."/>
            <person name="Angenent L.T."/>
        </authorList>
    </citation>
    <scope>NUCLEOTIDE SEQUENCE [LARGE SCALE GENOMIC DNA]</scope>
    <source>
        <strain evidence="2 3">PETC</strain>
    </source>
</reference>
<accession>A0ABX2TYK5</accession>
<sequence length="55" mass="6285">MEVITLFSREEAAKLLKISTRTLGRYKKAGLINPKVIGGKDLYTSEEINRFIESR</sequence>
<evidence type="ECO:0000313" key="3">
    <source>
        <dbReference type="Proteomes" id="UP000077020"/>
    </source>
</evidence>
<dbReference type="SUPFAM" id="SSF46955">
    <property type="entry name" value="Putative DNA-binding domain"/>
    <property type="match status" value="1"/>
</dbReference>
<gene>
    <name evidence="2" type="ORF">WX45_01252</name>
</gene>
<protein>
    <submittedName>
        <fullName evidence="2">Helix-turn-helix domain protein</fullName>
    </submittedName>
</protein>
<dbReference type="Pfam" id="PF12728">
    <property type="entry name" value="HTH_17"/>
    <property type="match status" value="1"/>
</dbReference>
<proteinExistence type="predicted"/>
<feature type="domain" description="Helix-turn-helix" evidence="1">
    <location>
        <begin position="7"/>
        <end position="55"/>
    </location>
</feature>